<keyword evidence="6 10" id="KW-0863">Zinc-finger</keyword>
<protein>
    <recommendedName>
        <fullName evidence="12">B box-type domain-containing protein</fullName>
    </recommendedName>
</protein>
<dbReference type="GO" id="GO:0008270">
    <property type="term" value="F:zinc ion binding"/>
    <property type="evidence" value="ECO:0007669"/>
    <property type="project" value="UniProtKB-KW"/>
</dbReference>
<dbReference type="PANTHER" id="PTHR22930:SF85">
    <property type="entry name" value="GH03217P-RELATED"/>
    <property type="match status" value="1"/>
</dbReference>
<comment type="similarity">
    <text evidence="3">Belongs to the HARBI1 family.</text>
</comment>
<dbReference type="GO" id="GO:0004518">
    <property type="term" value="F:nuclease activity"/>
    <property type="evidence" value="ECO:0007669"/>
    <property type="project" value="UniProtKB-KW"/>
</dbReference>
<dbReference type="Proteomes" id="UP001591681">
    <property type="component" value="Unassembled WGS sequence"/>
</dbReference>
<evidence type="ECO:0000256" key="9">
    <source>
        <dbReference type="ARBA" id="ARBA00023242"/>
    </source>
</evidence>
<proteinExistence type="inferred from homology"/>
<keyword evidence="8" id="KW-0862">Zinc</keyword>
<gene>
    <name evidence="13" type="ORF">ACEWY4_007098</name>
</gene>
<evidence type="ECO:0000256" key="10">
    <source>
        <dbReference type="PROSITE-ProRule" id="PRU00024"/>
    </source>
</evidence>
<evidence type="ECO:0000256" key="3">
    <source>
        <dbReference type="ARBA" id="ARBA00006958"/>
    </source>
</evidence>
<dbReference type="PANTHER" id="PTHR22930">
    <property type="match status" value="1"/>
</dbReference>
<dbReference type="InterPro" id="IPR045249">
    <property type="entry name" value="HARBI1-like"/>
</dbReference>
<keyword evidence="9" id="KW-0539">Nucleus</keyword>
<dbReference type="InterPro" id="IPR027806">
    <property type="entry name" value="HARBI1_dom"/>
</dbReference>
<evidence type="ECO:0000313" key="13">
    <source>
        <dbReference type="EMBL" id="KAL2097891.1"/>
    </source>
</evidence>
<organism evidence="13 14">
    <name type="scientific">Coilia grayii</name>
    <name type="common">Gray's grenadier anchovy</name>
    <dbReference type="NCBI Taxonomy" id="363190"/>
    <lineage>
        <taxon>Eukaryota</taxon>
        <taxon>Metazoa</taxon>
        <taxon>Chordata</taxon>
        <taxon>Craniata</taxon>
        <taxon>Vertebrata</taxon>
        <taxon>Euteleostomi</taxon>
        <taxon>Actinopterygii</taxon>
        <taxon>Neopterygii</taxon>
        <taxon>Teleostei</taxon>
        <taxon>Clupei</taxon>
        <taxon>Clupeiformes</taxon>
        <taxon>Clupeoidei</taxon>
        <taxon>Engraulidae</taxon>
        <taxon>Coilinae</taxon>
        <taxon>Coilia</taxon>
    </lineage>
</organism>
<sequence>MCLSILIIFWTCNYTEEVTALQELLIGIPVQDVQDVPHSIPQSCAERQAQSAEKWATARPQLIKEILEAEYTGSSSCDRCSCKTAVVRCRDCCSRLCATCDVLYHNSKLHNRDSMFEGYFHPLAPHMVVVEEEDRRGFRIKHGAHLLPVRMIQQCNCPLSAITRNPGKEIILIGINAAPQLYEGLHTPLPSTAEEKAAFHRVVGKNLGESFLAALDQISLDMIDLFRRKTRAIGQKLNQLLQETKRISGLDRIIGAIDGCHIRLQRPPIRGGDYMSRKYYYSFLLQGIVNDEGRFIDIFAGPQGRVHDARMLRGSTFYDNWQEKMEDYRLLGDSAYIGQAVPFILTPKRDNGALTDADRRQNHNISRGRVIVEQAFGRMKCKWRRLRDLQNTKMDVVVMIIMAPCFLHNFALGALDGCDEHPEGCPRQEDANE</sequence>
<name>A0ABD1KFV8_9TELE</name>
<dbReference type="PROSITE" id="PS50119">
    <property type="entry name" value="ZF_BBOX"/>
    <property type="match status" value="1"/>
</dbReference>
<dbReference type="GO" id="GO:0005634">
    <property type="term" value="C:nucleus"/>
    <property type="evidence" value="ECO:0007669"/>
    <property type="project" value="UniProtKB-SubCell"/>
</dbReference>
<dbReference type="GO" id="GO:0016787">
    <property type="term" value="F:hydrolase activity"/>
    <property type="evidence" value="ECO:0007669"/>
    <property type="project" value="UniProtKB-KW"/>
</dbReference>
<evidence type="ECO:0000313" key="14">
    <source>
        <dbReference type="Proteomes" id="UP001591681"/>
    </source>
</evidence>
<feature type="chain" id="PRO_5044890579" description="B box-type domain-containing protein" evidence="11">
    <location>
        <begin position="21"/>
        <end position="433"/>
    </location>
</feature>
<keyword evidence="4" id="KW-0540">Nuclease</keyword>
<keyword evidence="11" id="KW-0732">Signal</keyword>
<keyword evidence="5" id="KW-0479">Metal-binding</keyword>
<dbReference type="AlphaFoldDB" id="A0ABD1KFV8"/>
<reference evidence="13 14" key="1">
    <citation type="submission" date="2024-09" db="EMBL/GenBank/DDBJ databases">
        <title>A chromosome-level genome assembly of Gray's grenadier anchovy, Coilia grayii.</title>
        <authorList>
            <person name="Fu Z."/>
        </authorList>
    </citation>
    <scope>NUCLEOTIDE SEQUENCE [LARGE SCALE GENOMIC DNA]</scope>
    <source>
        <strain evidence="13">G4</strain>
        <tissue evidence="13">Muscle</tissue>
    </source>
</reference>
<evidence type="ECO:0000256" key="4">
    <source>
        <dbReference type="ARBA" id="ARBA00022722"/>
    </source>
</evidence>
<keyword evidence="7" id="KW-0378">Hydrolase</keyword>
<comment type="cofactor">
    <cofactor evidence="1">
        <name>a divalent metal cation</name>
        <dbReference type="ChEBI" id="CHEBI:60240"/>
    </cofactor>
</comment>
<evidence type="ECO:0000256" key="11">
    <source>
        <dbReference type="SAM" id="SignalP"/>
    </source>
</evidence>
<evidence type="ECO:0000256" key="8">
    <source>
        <dbReference type="ARBA" id="ARBA00022833"/>
    </source>
</evidence>
<dbReference type="EMBL" id="JBHFQA010000006">
    <property type="protein sequence ID" value="KAL2097891.1"/>
    <property type="molecule type" value="Genomic_DNA"/>
</dbReference>
<comment type="caution">
    <text evidence="13">The sequence shown here is derived from an EMBL/GenBank/DDBJ whole genome shotgun (WGS) entry which is preliminary data.</text>
</comment>
<accession>A0ABD1KFV8</accession>
<feature type="domain" description="B box-type" evidence="12">
    <location>
        <begin position="72"/>
        <end position="115"/>
    </location>
</feature>
<keyword evidence="14" id="KW-1185">Reference proteome</keyword>
<dbReference type="InterPro" id="IPR000315">
    <property type="entry name" value="Znf_B-box"/>
</dbReference>
<evidence type="ECO:0000259" key="12">
    <source>
        <dbReference type="PROSITE" id="PS50119"/>
    </source>
</evidence>
<dbReference type="CDD" id="cd19757">
    <property type="entry name" value="Bbox1"/>
    <property type="match status" value="1"/>
</dbReference>
<evidence type="ECO:0000256" key="7">
    <source>
        <dbReference type="ARBA" id="ARBA00022801"/>
    </source>
</evidence>
<evidence type="ECO:0000256" key="5">
    <source>
        <dbReference type="ARBA" id="ARBA00022723"/>
    </source>
</evidence>
<feature type="signal peptide" evidence="11">
    <location>
        <begin position="1"/>
        <end position="20"/>
    </location>
</feature>
<evidence type="ECO:0000256" key="2">
    <source>
        <dbReference type="ARBA" id="ARBA00004123"/>
    </source>
</evidence>
<evidence type="ECO:0000256" key="6">
    <source>
        <dbReference type="ARBA" id="ARBA00022771"/>
    </source>
</evidence>
<evidence type="ECO:0000256" key="1">
    <source>
        <dbReference type="ARBA" id="ARBA00001968"/>
    </source>
</evidence>
<comment type="subcellular location">
    <subcellularLocation>
        <location evidence="2">Nucleus</location>
    </subcellularLocation>
</comment>
<dbReference type="Pfam" id="PF13359">
    <property type="entry name" value="DDE_Tnp_4"/>
    <property type="match status" value="1"/>
</dbReference>